<dbReference type="AlphaFoldDB" id="A0AAD5QN58"/>
<accession>A0AAD5QN58</accession>
<protein>
    <submittedName>
        <fullName evidence="1">Uncharacterized protein</fullName>
    </submittedName>
</protein>
<gene>
    <name evidence="1" type="ORF">KIN20_016779</name>
</gene>
<comment type="caution">
    <text evidence="1">The sequence shown here is derived from an EMBL/GenBank/DDBJ whole genome shotgun (WGS) entry which is preliminary data.</text>
</comment>
<evidence type="ECO:0000313" key="1">
    <source>
        <dbReference type="EMBL" id="KAJ1358363.1"/>
    </source>
</evidence>
<proteinExistence type="predicted"/>
<organism evidence="1 2">
    <name type="scientific">Parelaphostrongylus tenuis</name>
    <name type="common">Meningeal worm</name>
    <dbReference type="NCBI Taxonomy" id="148309"/>
    <lineage>
        <taxon>Eukaryota</taxon>
        <taxon>Metazoa</taxon>
        <taxon>Ecdysozoa</taxon>
        <taxon>Nematoda</taxon>
        <taxon>Chromadorea</taxon>
        <taxon>Rhabditida</taxon>
        <taxon>Rhabditina</taxon>
        <taxon>Rhabditomorpha</taxon>
        <taxon>Strongyloidea</taxon>
        <taxon>Metastrongylidae</taxon>
        <taxon>Parelaphostrongylus</taxon>
    </lineage>
</organism>
<evidence type="ECO:0000313" key="2">
    <source>
        <dbReference type="Proteomes" id="UP001196413"/>
    </source>
</evidence>
<dbReference type="EMBL" id="JAHQIW010003372">
    <property type="protein sequence ID" value="KAJ1358363.1"/>
    <property type="molecule type" value="Genomic_DNA"/>
</dbReference>
<keyword evidence="2" id="KW-1185">Reference proteome</keyword>
<reference evidence="1" key="1">
    <citation type="submission" date="2021-06" db="EMBL/GenBank/DDBJ databases">
        <title>Parelaphostrongylus tenuis whole genome reference sequence.</title>
        <authorList>
            <person name="Garwood T.J."/>
            <person name="Larsen P.A."/>
            <person name="Fountain-Jones N.M."/>
            <person name="Garbe J.R."/>
            <person name="Macchietto M.G."/>
            <person name="Kania S.A."/>
            <person name="Gerhold R.W."/>
            <person name="Richards J.E."/>
            <person name="Wolf T.M."/>
        </authorList>
    </citation>
    <scope>NUCLEOTIDE SEQUENCE</scope>
    <source>
        <strain evidence="1">MNPRO001-30</strain>
        <tissue evidence="1">Meninges</tissue>
    </source>
</reference>
<dbReference type="Proteomes" id="UP001196413">
    <property type="component" value="Unassembled WGS sequence"/>
</dbReference>
<name>A0AAD5QN58_PARTN</name>
<sequence length="98" mass="10632">MDTVDVKKDYCIIVENTVTGICNKKAGARGPCNTDMKDVTVVPSAHLSFSGTVSTTNVIMASWSKMMWQSIVNRAVRKLASRPFGSHFFFAVATVSGN</sequence>